<dbReference type="EMBL" id="PPEG02000013">
    <property type="protein sequence ID" value="PWN58127.1"/>
    <property type="molecule type" value="Genomic_DNA"/>
</dbReference>
<evidence type="ECO:0000313" key="1">
    <source>
        <dbReference type="EMBL" id="PWN58127.1"/>
    </source>
</evidence>
<name>A0A316WA64_9FLAO</name>
<sequence>MKRGEIYRLKKEFQKDYHKKSFNHSFVFWEDSGIDINGIMITCSDNPMYDNKRFEENHFEPGHEIGYGKSADYPESYFVPAFLLKKVKFEQLDFVGRLTQDGVDYIEKLRSELEYTDWETHMLEIKKRSGKP</sequence>
<reference evidence="1 2" key="1">
    <citation type="submission" date="2018-04" db="EMBL/GenBank/DDBJ databases">
        <title>Chryseobacterium oncorhynchi 701B-08T from rainbow trout, and Chryseobacterium viscerum 687B-08T from diseased fish.</title>
        <authorList>
            <person name="Jeong J.-J."/>
            <person name="Lee Y.J."/>
            <person name="Pathiraja D."/>
            <person name="Park B."/>
            <person name="Choi I.-G."/>
            <person name="Kim K.D."/>
        </authorList>
    </citation>
    <scope>NUCLEOTIDE SEQUENCE [LARGE SCALE GENOMIC DNA]</scope>
    <source>
        <strain evidence="1 2">687B-08</strain>
    </source>
</reference>
<accession>A0A316WA64</accession>
<comment type="caution">
    <text evidence="1">The sequence shown here is derived from an EMBL/GenBank/DDBJ whole genome shotgun (WGS) entry which is preliminary data.</text>
</comment>
<dbReference type="RefSeq" id="WP_103231194.1">
    <property type="nucleotide sequence ID" value="NZ_PPEG02000013.1"/>
</dbReference>
<dbReference type="Proteomes" id="UP000236413">
    <property type="component" value="Unassembled WGS sequence"/>
</dbReference>
<dbReference type="AlphaFoldDB" id="A0A316WA64"/>
<gene>
    <name evidence="1" type="ORF">C1634_024445</name>
</gene>
<protein>
    <submittedName>
        <fullName evidence="1">Uncharacterized protein</fullName>
    </submittedName>
</protein>
<organism evidence="1 2">
    <name type="scientific">Chryseobacterium viscerum</name>
    <dbReference type="NCBI Taxonomy" id="1037377"/>
    <lineage>
        <taxon>Bacteria</taxon>
        <taxon>Pseudomonadati</taxon>
        <taxon>Bacteroidota</taxon>
        <taxon>Flavobacteriia</taxon>
        <taxon>Flavobacteriales</taxon>
        <taxon>Weeksellaceae</taxon>
        <taxon>Chryseobacterium group</taxon>
        <taxon>Chryseobacterium</taxon>
    </lineage>
</organism>
<evidence type="ECO:0000313" key="2">
    <source>
        <dbReference type="Proteomes" id="UP000236413"/>
    </source>
</evidence>
<proteinExistence type="predicted"/>